<reference evidence="1" key="1">
    <citation type="submission" date="2019-10" db="EMBL/GenBank/DDBJ databases">
        <title>Description of Paenibacillus glebae sp. nov.</title>
        <authorList>
            <person name="Carlier A."/>
            <person name="Qi S."/>
        </authorList>
    </citation>
    <scope>NUCLEOTIDE SEQUENCE</scope>
    <source>
        <strain evidence="1">LMG 31456</strain>
    </source>
</reference>
<evidence type="ECO:0000313" key="1">
    <source>
        <dbReference type="EMBL" id="NOU92239.1"/>
    </source>
</evidence>
<protein>
    <submittedName>
        <fullName evidence="1">Lysine-N-methylase</fullName>
    </submittedName>
</protein>
<organism evidence="1 2">
    <name type="scientific">Paenibacillus foliorum</name>
    <dbReference type="NCBI Taxonomy" id="2654974"/>
    <lineage>
        <taxon>Bacteria</taxon>
        <taxon>Bacillati</taxon>
        <taxon>Bacillota</taxon>
        <taxon>Bacilli</taxon>
        <taxon>Bacillales</taxon>
        <taxon>Paenibacillaceae</taxon>
        <taxon>Paenibacillus</taxon>
    </lineage>
</organism>
<accession>A0A972GK54</accession>
<gene>
    <name evidence="1" type="ORF">GC093_03175</name>
</gene>
<dbReference type="Proteomes" id="UP000641588">
    <property type="component" value="Unassembled WGS sequence"/>
</dbReference>
<dbReference type="RefSeq" id="WP_171650421.1">
    <property type="nucleotide sequence ID" value="NZ_WHOD01000013.1"/>
</dbReference>
<dbReference type="NCBIfam" id="NF038110">
    <property type="entry name" value="Lys_methyl_FliB"/>
    <property type="match status" value="1"/>
</dbReference>
<dbReference type="AlphaFoldDB" id="A0A972GK54"/>
<name>A0A972GK54_9BACL</name>
<proteinExistence type="predicted"/>
<dbReference type="EMBL" id="WHOD01000013">
    <property type="protein sequence ID" value="NOU92239.1"/>
    <property type="molecule type" value="Genomic_DNA"/>
</dbReference>
<comment type="caution">
    <text evidence="1">The sequence shown here is derived from an EMBL/GenBank/DDBJ whole genome shotgun (WGS) entry which is preliminary data.</text>
</comment>
<sequence>MEKETILIPKYMNEFSCVGSECEDTCCSSWQINIDQKTYNKYEGFEKIESMPSVLRHLKVIEPSPSSQQFAEIQLNENLLCPLLNENKLCSIHLQFGEEHLSNICVTYPRVSNRVNGIYQKSATLSCPEAARLALLNPNGILFEEIQEVVEENRWDAIHIDTRQPSKQRHKYFLELQTITFEVLQNRTYALQERLLILSLLIEELQDCIGVGNAEEIPSVIASFREQIAAGTISERFAGLPISIADQMQLVRKSIDMRLFAGVDHKRYLQCIMESLDGLKYAGDTINDESIGAYQSAYQTYYQPFMTEHEYILENYLINNMFKGMFPSRKDFFEEYMMYIVHYALIKFHIIGMMNYYKEAFNVNHILKLIQSFSRNFEHAPNYVRQFLKWMKDNGQMNLNTAAILIQNEALVKR</sequence>
<keyword evidence="2" id="KW-1185">Reference proteome</keyword>
<evidence type="ECO:0000313" key="2">
    <source>
        <dbReference type="Proteomes" id="UP000641588"/>
    </source>
</evidence>